<comment type="similarity">
    <text evidence="1">Belongs to the glycosyltransferase 28 family.</text>
</comment>
<protein>
    <submittedName>
        <fullName evidence="7">Glycosyl transferase</fullName>
    </submittedName>
</protein>
<dbReference type="SUPFAM" id="SSF53756">
    <property type="entry name" value="UDP-Glycosyltransferase/glycogen phosphorylase"/>
    <property type="match status" value="1"/>
</dbReference>
<dbReference type="GeneID" id="55656350"/>
<dbReference type="Pfam" id="PF06722">
    <property type="entry name" value="EryCIII-like_C"/>
    <property type="match status" value="1"/>
</dbReference>
<dbReference type="PANTHER" id="PTHR48050">
    <property type="entry name" value="STEROL 3-BETA-GLUCOSYLTRANSFERASE"/>
    <property type="match status" value="1"/>
</dbReference>
<dbReference type="EMBL" id="CP026304">
    <property type="protein sequence ID" value="AVZ73108.1"/>
    <property type="molecule type" value="Genomic_DNA"/>
</dbReference>
<keyword evidence="3 7" id="KW-0808">Transferase</keyword>
<proteinExistence type="inferred from homology"/>
<dbReference type="NCBIfam" id="TIGR04516">
    <property type="entry name" value="glycosyl_450act"/>
    <property type="match status" value="1"/>
</dbReference>
<dbReference type="GO" id="GO:0017000">
    <property type="term" value="P:antibiotic biosynthetic process"/>
    <property type="evidence" value="ECO:0007669"/>
    <property type="project" value="UniProtKB-KW"/>
</dbReference>
<keyword evidence="8" id="KW-1185">Reference proteome</keyword>
<evidence type="ECO:0000256" key="1">
    <source>
        <dbReference type="ARBA" id="ARBA00006962"/>
    </source>
</evidence>
<evidence type="ECO:0000313" key="7">
    <source>
        <dbReference type="EMBL" id="AVZ73108.1"/>
    </source>
</evidence>
<organism evidence="7 8">
    <name type="scientific">Streptomyces lunaelactis</name>
    <dbReference type="NCBI Taxonomy" id="1535768"/>
    <lineage>
        <taxon>Bacteria</taxon>
        <taxon>Bacillati</taxon>
        <taxon>Actinomycetota</taxon>
        <taxon>Actinomycetes</taxon>
        <taxon>Kitasatosporales</taxon>
        <taxon>Streptomycetaceae</taxon>
        <taxon>Streptomyces</taxon>
    </lineage>
</organism>
<dbReference type="InterPro" id="IPR010610">
    <property type="entry name" value="EryCIII-like_C"/>
</dbReference>
<dbReference type="InterPro" id="IPR050426">
    <property type="entry name" value="Glycosyltransferase_28"/>
</dbReference>
<reference evidence="7 8" key="1">
    <citation type="submission" date="2018-01" db="EMBL/GenBank/DDBJ databases">
        <title>Complete genome sequence of Streptomyces lunaelactis MM109T, a Ferroverdin A producer isolated from cave moonmilk deposits.</title>
        <authorList>
            <person name="Naome A."/>
            <person name="Martinet L."/>
            <person name="Maciejewska M."/>
            <person name="Anderssen S."/>
            <person name="Adam D."/>
            <person name="Tenconi E."/>
            <person name="Deflandre B."/>
            <person name="Arguelles-Arias A."/>
            <person name="Calusinska M."/>
            <person name="Copieters W."/>
            <person name="Karim L."/>
            <person name="Hanikenne M."/>
            <person name="Baurain D."/>
            <person name="van Wezel G."/>
            <person name="Smargiasso N."/>
            <person name="de Pauw E."/>
            <person name="Delfosse P."/>
            <person name="Rigali S."/>
        </authorList>
    </citation>
    <scope>NUCLEOTIDE SEQUENCE [LARGE SCALE GENOMIC DNA]</scope>
    <source>
        <strain evidence="7 8">MM109</strain>
    </source>
</reference>
<feature type="domain" description="Erythromycin biosynthesis protein CIII-like C-terminal" evidence="5">
    <location>
        <begin position="273"/>
        <end position="414"/>
    </location>
</feature>
<keyword evidence="2" id="KW-0328">Glycosyltransferase</keyword>
<evidence type="ECO:0000256" key="4">
    <source>
        <dbReference type="ARBA" id="ARBA00023194"/>
    </source>
</evidence>
<dbReference type="Proteomes" id="UP000244201">
    <property type="component" value="Chromosome"/>
</dbReference>
<dbReference type="KEGG" id="slk:SLUN_13855"/>
<evidence type="ECO:0000256" key="3">
    <source>
        <dbReference type="ARBA" id="ARBA00022679"/>
    </source>
</evidence>
<dbReference type="OrthoDB" id="3863369at2"/>
<accession>A0A2R4T1U5</accession>
<dbReference type="Gene3D" id="3.40.50.2000">
    <property type="entry name" value="Glycogen Phosphorylase B"/>
    <property type="match status" value="2"/>
</dbReference>
<dbReference type="InterPro" id="IPR030953">
    <property type="entry name" value="Glycosyl_450act"/>
</dbReference>
<dbReference type="InterPro" id="IPR002213">
    <property type="entry name" value="UDP_glucos_trans"/>
</dbReference>
<dbReference type="CDD" id="cd03784">
    <property type="entry name" value="GT1_Gtf-like"/>
    <property type="match status" value="1"/>
</dbReference>
<dbReference type="InterPro" id="IPR048284">
    <property type="entry name" value="EryCIII-like_N"/>
</dbReference>
<feature type="domain" description="Erythromycin biosynthesis protein CIII-like N-terminal" evidence="6">
    <location>
        <begin position="22"/>
        <end position="257"/>
    </location>
</feature>
<gene>
    <name evidence="7" type="ORF">SLUN_13855</name>
</gene>
<dbReference type="AlphaFoldDB" id="A0A2R4T1U5"/>
<dbReference type="GO" id="GO:0016758">
    <property type="term" value="F:hexosyltransferase activity"/>
    <property type="evidence" value="ECO:0007669"/>
    <property type="project" value="UniProtKB-ARBA"/>
</dbReference>
<evidence type="ECO:0000259" key="5">
    <source>
        <dbReference type="Pfam" id="PF06722"/>
    </source>
</evidence>
<evidence type="ECO:0000313" key="8">
    <source>
        <dbReference type="Proteomes" id="UP000244201"/>
    </source>
</evidence>
<dbReference type="FunFam" id="3.40.50.2000:FF:000072">
    <property type="entry name" value="Glycosyl transferase"/>
    <property type="match status" value="1"/>
</dbReference>
<keyword evidence="4" id="KW-0045">Antibiotic biosynthesis</keyword>
<dbReference type="Pfam" id="PF21036">
    <property type="entry name" value="EryCIII-like_N"/>
    <property type="match status" value="1"/>
</dbReference>
<evidence type="ECO:0000256" key="2">
    <source>
        <dbReference type="ARBA" id="ARBA00022676"/>
    </source>
</evidence>
<evidence type="ECO:0000259" key="6">
    <source>
        <dbReference type="Pfam" id="PF21036"/>
    </source>
</evidence>
<dbReference type="PANTHER" id="PTHR48050:SF13">
    <property type="entry name" value="STEROL 3-BETA-GLUCOSYLTRANSFERASE UGT80A2"/>
    <property type="match status" value="1"/>
</dbReference>
<name>A0A2R4T1U5_9ACTN</name>
<sequence>MRVLFTTTPEKTIFMSMVPLAWALRTAGHEVRFASQPKFADTITQAGLTAVPVGRDSDLFRVARTTPELLEEARAGLHSPWDVAQDPSKAVWEPMRTGYWDAVEEGHKPENFPMVASLVEFARQWKPDLVVWDPLTYAGPIAAKACGAAHARLLFGVDVFGVAREHFLRLKEQQPQAERSDPLADWLGGYARKYGGEYTEDMASGHFTIDQFPRSLQLEAEGLHYERMRYVPYNGAAVVPGWLWKKPAKPRVALTMGMSATDLFSGYTFGLQDVLDSLADLDIEVVATVADSARAALREVPDNARLVPYVALHALAPTCDAVIHHAGPGTLATVARHGVPQLSLPYSFDEPLFASALTAYGAGLHIEPEATSGGAVRAQVLRLLGEPRFRAGAEKLRDEFAALPSPNELVPRIGDLTARHKGGG</sequence>
<dbReference type="GO" id="GO:0008194">
    <property type="term" value="F:UDP-glycosyltransferase activity"/>
    <property type="evidence" value="ECO:0007669"/>
    <property type="project" value="InterPro"/>
</dbReference>
<dbReference type="RefSeq" id="WP_108148785.1">
    <property type="nucleotide sequence ID" value="NZ_CP026304.1"/>
</dbReference>